<dbReference type="PROSITE" id="PS00092">
    <property type="entry name" value="N6_MTASE"/>
    <property type="match status" value="1"/>
</dbReference>
<dbReference type="EC" id="2.1.1.72" evidence="2 8"/>
<evidence type="ECO:0000313" key="10">
    <source>
        <dbReference type="Proteomes" id="UP000005010"/>
    </source>
</evidence>
<evidence type="ECO:0000313" key="9">
    <source>
        <dbReference type="EMBL" id="AFI03543.1"/>
    </source>
</evidence>
<dbReference type="GO" id="GO:0009307">
    <property type="term" value="P:DNA restriction-modification system"/>
    <property type="evidence" value="ECO:0007669"/>
    <property type="project" value="InterPro"/>
</dbReference>
<evidence type="ECO:0000256" key="4">
    <source>
        <dbReference type="ARBA" id="ARBA00022679"/>
    </source>
</evidence>
<gene>
    <name evidence="9" type="ordered locus">HCW_01270</name>
</gene>
<dbReference type="InterPro" id="IPR002052">
    <property type="entry name" value="DNA_methylase_N6_adenine_CS"/>
</dbReference>
<dbReference type="REBASE" id="47638">
    <property type="entry name" value="M.Hce7128ORF1270P"/>
</dbReference>
<comment type="catalytic activity">
    <reaction evidence="6 8">
        <text>a 2'-deoxyadenosine in DNA + S-adenosyl-L-methionine = an N(6)-methyl-2'-deoxyadenosine in DNA + S-adenosyl-L-homocysteine + H(+)</text>
        <dbReference type="Rhea" id="RHEA:15197"/>
        <dbReference type="Rhea" id="RHEA-COMP:12418"/>
        <dbReference type="Rhea" id="RHEA-COMP:12419"/>
        <dbReference type="ChEBI" id="CHEBI:15378"/>
        <dbReference type="ChEBI" id="CHEBI:57856"/>
        <dbReference type="ChEBI" id="CHEBI:59789"/>
        <dbReference type="ChEBI" id="CHEBI:90615"/>
        <dbReference type="ChEBI" id="CHEBI:90616"/>
        <dbReference type="EC" id="2.1.1.72"/>
    </reaction>
</comment>
<dbReference type="GO" id="GO:0009007">
    <property type="term" value="F:site-specific DNA-methyltransferase (adenine-specific) activity"/>
    <property type="evidence" value="ECO:0007669"/>
    <property type="project" value="UniProtKB-UniRule"/>
</dbReference>
<organism evidence="9 10">
    <name type="scientific">Helicobacter cetorum (strain ATCC BAA-429 / MIT 00-7128)</name>
    <dbReference type="NCBI Taxonomy" id="182217"/>
    <lineage>
        <taxon>Bacteria</taxon>
        <taxon>Pseudomonadati</taxon>
        <taxon>Campylobacterota</taxon>
        <taxon>Epsilonproteobacteria</taxon>
        <taxon>Campylobacterales</taxon>
        <taxon>Helicobacteraceae</taxon>
        <taxon>Helicobacter</taxon>
    </lineage>
</organism>
<dbReference type="GO" id="GO:0043565">
    <property type="term" value="F:sequence-specific DNA binding"/>
    <property type="evidence" value="ECO:0007669"/>
    <property type="project" value="TreeGrafter"/>
</dbReference>
<evidence type="ECO:0000256" key="8">
    <source>
        <dbReference type="RuleBase" id="RU361257"/>
    </source>
</evidence>
<dbReference type="HOGENOM" id="CLU_063430_0_0_7"/>
<evidence type="ECO:0000256" key="5">
    <source>
        <dbReference type="ARBA" id="ARBA00022691"/>
    </source>
</evidence>
<sequence>MLSKRICQPFIKWAGGKRNLLSQILPLLPKEFENYFEPFLGGGALFFELFSLGRLKNKKAYLFDINVELINTYEMVKNNPNALIVELQKFKKEHSKEFYYEVREWDRESGFKEINALLRATRFIYLNKTCFNGLYRVNKEGFFNVPMGAYKDPKICDVEVISNSSYALQNATIKHTSYEEVLKLAHTNDLIYFDPPYYPLNETSSFAAYSENEFLEKEQKELFRVFDTLAKKQVKVFLSNSNTPFILDLYQGYKIEILKANRCINSKGNKRFKIDEVLIQGINNETRHNF</sequence>
<evidence type="ECO:0000256" key="6">
    <source>
        <dbReference type="ARBA" id="ARBA00047942"/>
    </source>
</evidence>
<dbReference type="Proteomes" id="UP000005010">
    <property type="component" value="Chromosome"/>
</dbReference>
<keyword evidence="3 8" id="KW-0489">Methyltransferase</keyword>
<dbReference type="PANTHER" id="PTHR30481:SF3">
    <property type="entry name" value="DNA ADENINE METHYLASE"/>
    <property type="match status" value="1"/>
</dbReference>
<keyword evidence="4 8" id="KW-0808">Transferase</keyword>
<protein>
    <recommendedName>
        <fullName evidence="2 8">Site-specific DNA-methyltransferase (adenine-specific)</fullName>
        <ecNumber evidence="2 8">2.1.1.72</ecNumber>
    </recommendedName>
</protein>
<comment type="similarity">
    <text evidence="1 8">Belongs to the N(4)/N(6)-methyltransferase family.</text>
</comment>
<dbReference type="PANTHER" id="PTHR30481">
    <property type="entry name" value="DNA ADENINE METHYLASE"/>
    <property type="match status" value="1"/>
</dbReference>
<dbReference type="NCBIfam" id="TIGR00571">
    <property type="entry name" value="dam"/>
    <property type="match status" value="1"/>
</dbReference>
<dbReference type="RefSeq" id="WP_014660416.1">
    <property type="nucleotide sequence ID" value="NC_017737.1"/>
</dbReference>
<dbReference type="Pfam" id="PF02086">
    <property type="entry name" value="MethyltransfD12"/>
    <property type="match status" value="1"/>
</dbReference>
<feature type="binding site" evidence="7">
    <location>
        <position position="13"/>
    </location>
    <ligand>
        <name>S-adenosyl-L-methionine</name>
        <dbReference type="ChEBI" id="CHEBI:59789"/>
    </ligand>
</feature>
<proteinExistence type="inferred from homology"/>
<evidence type="ECO:0000256" key="7">
    <source>
        <dbReference type="PIRSR" id="PIRSR000398-1"/>
    </source>
</evidence>
<feature type="binding site" evidence="7">
    <location>
        <position position="17"/>
    </location>
    <ligand>
        <name>S-adenosyl-L-methionine</name>
        <dbReference type="ChEBI" id="CHEBI:59789"/>
    </ligand>
</feature>
<dbReference type="Gene3D" id="3.40.50.150">
    <property type="entry name" value="Vaccinia Virus protein VP39"/>
    <property type="match status" value="1"/>
</dbReference>
<dbReference type="InterPro" id="IPR029063">
    <property type="entry name" value="SAM-dependent_MTases_sf"/>
</dbReference>
<dbReference type="eggNOG" id="COG0338">
    <property type="taxonomic scope" value="Bacteria"/>
</dbReference>
<feature type="binding site" evidence="7">
    <location>
        <position position="194"/>
    </location>
    <ligand>
        <name>S-adenosyl-L-methionine</name>
        <dbReference type="ChEBI" id="CHEBI:59789"/>
    </ligand>
</feature>
<dbReference type="InterPro" id="IPR023095">
    <property type="entry name" value="Ade_MeTrfase_dom_2"/>
</dbReference>
<dbReference type="InterPro" id="IPR012327">
    <property type="entry name" value="MeTrfase_D12"/>
</dbReference>
<dbReference type="PATRIC" id="fig|182217.3.peg.263"/>
<keyword evidence="5 8" id="KW-0949">S-adenosyl-L-methionine</keyword>
<dbReference type="KEGG" id="hce:HCW_01270"/>
<dbReference type="PIRSF" id="PIRSF000398">
    <property type="entry name" value="M_m6A_EcoRV"/>
    <property type="match status" value="1"/>
</dbReference>
<reference evidence="10" key="1">
    <citation type="submission" date="2012-04" db="EMBL/GenBank/DDBJ databases">
        <title>Complete genome sequence of Helicobacter cetorum strain MIT 00-7128.</title>
        <authorList>
            <person name="Kersulyte D."/>
            <person name="Berg D.E."/>
        </authorList>
    </citation>
    <scope>NUCLEOTIDE SEQUENCE [LARGE SCALE GENOMIC DNA]</scope>
    <source>
        <strain evidence="10">MIT 00-7128</strain>
    </source>
</reference>
<evidence type="ECO:0000256" key="1">
    <source>
        <dbReference type="ARBA" id="ARBA00006594"/>
    </source>
</evidence>
<dbReference type="AlphaFoldDB" id="I0EKS4"/>
<name>I0EKS4_HELC0</name>
<dbReference type="GO" id="GO:0006298">
    <property type="term" value="P:mismatch repair"/>
    <property type="evidence" value="ECO:0007669"/>
    <property type="project" value="TreeGrafter"/>
</dbReference>
<dbReference type="InterPro" id="IPR012263">
    <property type="entry name" value="M_m6A_EcoRV"/>
</dbReference>
<feature type="binding site" evidence="7">
    <location>
        <position position="64"/>
    </location>
    <ligand>
        <name>S-adenosyl-L-methionine</name>
        <dbReference type="ChEBI" id="CHEBI:59789"/>
    </ligand>
</feature>
<dbReference type="PRINTS" id="PR00505">
    <property type="entry name" value="D12N6MTFRASE"/>
</dbReference>
<dbReference type="STRING" id="182217.HCW_01270"/>
<dbReference type="GO" id="GO:0032259">
    <property type="term" value="P:methylation"/>
    <property type="evidence" value="ECO:0007669"/>
    <property type="project" value="UniProtKB-KW"/>
</dbReference>
<dbReference type="Gene3D" id="1.10.1020.10">
    <property type="entry name" value="Adenine-specific Methyltransferase, Domain 2"/>
    <property type="match status" value="1"/>
</dbReference>
<dbReference type="GO" id="GO:1904047">
    <property type="term" value="F:S-adenosyl-L-methionine binding"/>
    <property type="evidence" value="ECO:0007669"/>
    <property type="project" value="TreeGrafter"/>
</dbReference>
<evidence type="ECO:0000256" key="2">
    <source>
        <dbReference type="ARBA" id="ARBA00011900"/>
    </source>
</evidence>
<accession>I0EKS4</accession>
<evidence type="ECO:0000256" key="3">
    <source>
        <dbReference type="ARBA" id="ARBA00022603"/>
    </source>
</evidence>
<dbReference type="EMBL" id="CP003479">
    <property type="protein sequence ID" value="AFI03543.1"/>
    <property type="molecule type" value="Genomic_DNA"/>
</dbReference>
<keyword evidence="10" id="KW-1185">Reference proteome</keyword>
<dbReference type="SUPFAM" id="SSF53335">
    <property type="entry name" value="S-adenosyl-L-methionine-dependent methyltransferases"/>
    <property type="match status" value="1"/>
</dbReference>